<dbReference type="Proteomes" id="UP000051802">
    <property type="component" value="Unassembled WGS sequence"/>
</dbReference>
<gene>
    <name evidence="2" type="ORF">ARC20_03365</name>
</gene>
<organism evidence="2 3">
    <name type="scientific">Stenotrophomonas panacihumi</name>
    <dbReference type="NCBI Taxonomy" id="676599"/>
    <lineage>
        <taxon>Bacteria</taxon>
        <taxon>Pseudomonadati</taxon>
        <taxon>Pseudomonadota</taxon>
        <taxon>Gammaproteobacteria</taxon>
        <taxon>Lysobacterales</taxon>
        <taxon>Lysobacteraceae</taxon>
        <taxon>Stenotrophomonas</taxon>
    </lineage>
</organism>
<sequence>MAAMISRSEIEQQISTARRFPRSLKRFRDEALQMVTLSQSIAEQCVYALPRDGKTIEGPSARFAEVIASAWGNNRAGARVIDDKGEFIIAQGVFHDLERNVAITYEVQRRIVDKQGRRFKADMIGVTANAACSIALRNAVLKGVPKAFWEDMYVEARKVIMGDVKTLANRRADALAVFQRFGVSAEQVCAKLEVAGVEDIGLEHLVLLRGIVTAIKEGDTTPEDAFATGTAAAPSDARGQRQAYTAQAFEAALPNWKKAIEAGKKSPDDIIGMAESKATLSDEQKATIRALAAPAADAGAAPATGQQNPDFPLPDDASDAEGQA</sequence>
<reference evidence="2 3" key="1">
    <citation type="submission" date="2015-10" db="EMBL/GenBank/DDBJ databases">
        <title>Genome sequencing and analysis of members of genus Stenotrophomonas.</title>
        <authorList>
            <person name="Patil P.P."/>
            <person name="Midha S."/>
            <person name="Patil P.B."/>
        </authorList>
    </citation>
    <scope>NUCLEOTIDE SEQUENCE [LARGE SCALE GENOMIC DNA]</scope>
    <source>
        <strain evidence="2 3">JCM 16536</strain>
    </source>
</reference>
<dbReference type="STRING" id="676599.ARC20_03365"/>
<proteinExistence type="predicted"/>
<protein>
    <recommendedName>
        <fullName evidence="4">Phage recombination protein Bet</fullName>
    </recommendedName>
</protein>
<keyword evidence="3" id="KW-1185">Reference proteome</keyword>
<dbReference type="EMBL" id="LLXU01000035">
    <property type="protein sequence ID" value="KRG47380.1"/>
    <property type="molecule type" value="Genomic_DNA"/>
</dbReference>
<evidence type="ECO:0008006" key="4">
    <source>
        <dbReference type="Google" id="ProtNLM"/>
    </source>
</evidence>
<name>A0A0R0B1A6_9GAMM</name>
<feature type="compositionally biased region" description="Low complexity" evidence="1">
    <location>
        <begin position="293"/>
        <end position="303"/>
    </location>
</feature>
<feature type="region of interest" description="Disordered" evidence="1">
    <location>
        <begin position="293"/>
        <end position="324"/>
    </location>
</feature>
<dbReference type="AlphaFoldDB" id="A0A0R0B1A6"/>
<evidence type="ECO:0000256" key="1">
    <source>
        <dbReference type="SAM" id="MobiDB-lite"/>
    </source>
</evidence>
<comment type="caution">
    <text evidence="2">The sequence shown here is derived from an EMBL/GenBank/DDBJ whole genome shotgun (WGS) entry which is preliminary data.</text>
</comment>
<evidence type="ECO:0000313" key="2">
    <source>
        <dbReference type="EMBL" id="KRG47380.1"/>
    </source>
</evidence>
<evidence type="ECO:0000313" key="3">
    <source>
        <dbReference type="Proteomes" id="UP000051802"/>
    </source>
</evidence>
<accession>A0A0R0B1A6</accession>